<dbReference type="Gene3D" id="1.20.120.330">
    <property type="entry name" value="Nucleotidyltransferases domain 2"/>
    <property type="match status" value="2"/>
</dbReference>
<dbReference type="Pfam" id="PF08335">
    <property type="entry name" value="GlnD_UR_UTase"/>
    <property type="match status" value="1"/>
</dbReference>
<keyword evidence="1 10" id="KW-0808">Transferase</keyword>
<accession>A0A2V2LTB2</accession>
<keyword evidence="4" id="KW-0067">ATP-binding</keyword>
<dbReference type="GO" id="GO:0008882">
    <property type="term" value="F:[glutamate-ammonia-ligase] adenylyltransferase activity"/>
    <property type="evidence" value="ECO:0007669"/>
    <property type="project" value="InterPro"/>
</dbReference>
<evidence type="ECO:0000313" key="10">
    <source>
        <dbReference type="EMBL" id="PWR04653.1"/>
    </source>
</evidence>
<dbReference type="EMBL" id="QGKU01000002">
    <property type="protein sequence ID" value="PWR04653.1"/>
    <property type="molecule type" value="Genomic_DNA"/>
</dbReference>
<dbReference type="PANTHER" id="PTHR30621">
    <property type="entry name" value="GLUTAMINE SYNTHETASE ADENYLYLTRANSFERASE"/>
    <property type="match status" value="1"/>
</dbReference>
<dbReference type="OrthoDB" id="9759366at2"/>
<evidence type="ECO:0000256" key="2">
    <source>
        <dbReference type="ARBA" id="ARBA00022695"/>
    </source>
</evidence>
<keyword evidence="2 10" id="KW-0548">Nucleotidyltransferase</keyword>
<keyword evidence="11" id="KW-1185">Reference proteome</keyword>
<dbReference type="InterPro" id="IPR013546">
    <property type="entry name" value="PII_UdlTrfase/GS_AdlTrfase"/>
</dbReference>
<evidence type="ECO:0000256" key="5">
    <source>
        <dbReference type="ARBA" id="ARBA00022842"/>
    </source>
</evidence>
<evidence type="ECO:0000256" key="1">
    <source>
        <dbReference type="ARBA" id="ARBA00022679"/>
    </source>
</evidence>
<dbReference type="InterPro" id="IPR043519">
    <property type="entry name" value="NT_sf"/>
</dbReference>
<gene>
    <name evidence="10" type="ORF">DKT77_00135</name>
</gene>
<dbReference type="GO" id="GO:0005524">
    <property type="term" value="F:ATP binding"/>
    <property type="evidence" value="ECO:0007669"/>
    <property type="project" value="UniProtKB-KW"/>
</dbReference>
<feature type="compositionally biased region" description="Basic and acidic residues" evidence="7">
    <location>
        <begin position="924"/>
        <end position="933"/>
    </location>
</feature>
<evidence type="ECO:0000259" key="9">
    <source>
        <dbReference type="Pfam" id="PF08335"/>
    </source>
</evidence>
<keyword evidence="5" id="KW-0460">Magnesium</keyword>
<reference evidence="10 11" key="1">
    <citation type="submission" date="2018-05" db="EMBL/GenBank/DDBJ databases">
        <title>Rhodobacteraceae gen. nov., sp. nov. isolated from sea water.</title>
        <authorList>
            <person name="Ren Y."/>
        </authorList>
    </citation>
    <scope>NUCLEOTIDE SEQUENCE [LARGE SCALE GENOMIC DNA]</scope>
    <source>
        <strain evidence="10 11">TG-679</strain>
    </source>
</reference>
<evidence type="ECO:0000256" key="6">
    <source>
        <dbReference type="ARBA" id="ARBA00023268"/>
    </source>
</evidence>
<evidence type="ECO:0000256" key="3">
    <source>
        <dbReference type="ARBA" id="ARBA00022741"/>
    </source>
</evidence>
<dbReference type="GO" id="GO:0005829">
    <property type="term" value="C:cytosol"/>
    <property type="evidence" value="ECO:0007669"/>
    <property type="project" value="TreeGrafter"/>
</dbReference>
<dbReference type="SUPFAM" id="SSF81301">
    <property type="entry name" value="Nucleotidyltransferase"/>
    <property type="match status" value="2"/>
</dbReference>
<dbReference type="SUPFAM" id="SSF81593">
    <property type="entry name" value="Nucleotidyltransferase substrate binding subunit/domain"/>
    <property type="match status" value="2"/>
</dbReference>
<evidence type="ECO:0000256" key="7">
    <source>
        <dbReference type="SAM" id="MobiDB-lite"/>
    </source>
</evidence>
<evidence type="ECO:0000313" key="11">
    <source>
        <dbReference type="Proteomes" id="UP000245680"/>
    </source>
</evidence>
<dbReference type="Pfam" id="PF03710">
    <property type="entry name" value="GlnE"/>
    <property type="match status" value="2"/>
</dbReference>
<keyword evidence="6" id="KW-0511">Multifunctional enzyme</keyword>
<dbReference type="InterPro" id="IPR005190">
    <property type="entry name" value="GlnE_rpt_dom"/>
</dbReference>
<dbReference type="Proteomes" id="UP000245680">
    <property type="component" value="Unassembled WGS sequence"/>
</dbReference>
<dbReference type="CDD" id="cd05401">
    <property type="entry name" value="NT_GlnE_GlnD_like"/>
    <property type="match status" value="2"/>
</dbReference>
<dbReference type="AlphaFoldDB" id="A0A2V2LTB2"/>
<feature type="domain" description="Glutamate-ammonia ligase adenylyltransferase repeated" evidence="8">
    <location>
        <begin position="41"/>
        <end position="276"/>
    </location>
</feature>
<dbReference type="RefSeq" id="WP_109809712.1">
    <property type="nucleotide sequence ID" value="NZ_QGKU01000002.1"/>
</dbReference>
<dbReference type="GO" id="GO:0000820">
    <property type="term" value="P:regulation of glutamine family amino acid metabolic process"/>
    <property type="evidence" value="ECO:0007669"/>
    <property type="project" value="TreeGrafter"/>
</dbReference>
<feature type="domain" description="Glutamate-ammonia ligase adenylyltransferase repeated" evidence="8">
    <location>
        <begin position="526"/>
        <end position="766"/>
    </location>
</feature>
<dbReference type="Gene3D" id="3.30.460.10">
    <property type="entry name" value="Beta Polymerase, domain 2"/>
    <property type="match status" value="2"/>
</dbReference>
<dbReference type="PANTHER" id="PTHR30621:SF0">
    <property type="entry name" value="BIFUNCTIONAL GLUTAMINE SYNTHETASE ADENYLYLTRANSFERASE_ADENYLYL-REMOVING ENZYME"/>
    <property type="match status" value="1"/>
</dbReference>
<organism evidence="10 11">
    <name type="scientific">Meridianimarinicoccus roseus</name>
    <dbReference type="NCBI Taxonomy" id="2072018"/>
    <lineage>
        <taxon>Bacteria</taxon>
        <taxon>Pseudomonadati</taxon>
        <taxon>Pseudomonadota</taxon>
        <taxon>Alphaproteobacteria</taxon>
        <taxon>Rhodobacterales</taxon>
        <taxon>Paracoccaceae</taxon>
        <taxon>Meridianimarinicoccus</taxon>
    </lineage>
</organism>
<evidence type="ECO:0000259" key="8">
    <source>
        <dbReference type="Pfam" id="PF03710"/>
    </source>
</evidence>
<keyword evidence="3" id="KW-0547">Nucleotide-binding</keyword>
<protein>
    <submittedName>
        <fullName evidence="10">Glutamine-synthetase adenylyltransferase</fullName>
    </submittedName>
</protein>
<comment type="caution">
    <text evidence="10">The sequence shown here is derived from an EMBL/GenBank/DDBJ whole genome shotgun (WGS) entry which is preliminary data.</text>
</comment>
<evidence type="ECO:0000256" key="4">
    <source>
        <dbReference type="ARBA" id="ARBA00022840"/>
    </source>
</evidence>
<dbReference type="InterPro" id="IPR023057">
    <property type="entry name" value="GlnE"/>
</dbReference>
<feature type="region of interest" description="Disordered" evidence="7">
    <location>
        <begin position="923"/>
        <end position="950"/>
    </location>
</feature>
<proteinExistence type="predicted"/>
<feature type="domain" description="PII-uridylyltransferase/Glutamine-synthetase adenylyltransferase" evidence="9">
    <location>
        <begin position="300"/>
        <end position="438"/>
    </location>
</feature>
<name>A0A2V2LTB2_9RHOB</name>
<sequence>MSFSSRITRCPIPHDPDRAADALAPLGWAHGEARALLEGTAGCSPYLAGLMARQADWLEGALEDDPGAAIDAVIDALEPGAEADVGPALRLAKQRIALLAGLADLGGVWGLDDVTGALTRLADRATDVAIKTALIRDLERGKLPGQSDADLPDAAGLVVLAMGKMGAGELNYSSDIDLICLFDDTRFDAADLPVARMIFVKAVRRAMALLSDMTGAGYVFRTDLRLRPDPSATPVAVSFAAAERYYEGLGRTWERQAFIKARPAAGDIVAGKRFLQEIRPFIWRRHLDFTTVQDAHDIRQKIRAHKGQPGAGLDGRNLKLCPGGIREIEFFAQIRQLIAGGREPKLRVRGTRKALSRLVELGWVAPGEAAALDADYVRLRELEHRVQMVQDAQTHHLPRSADDWQRLADFTGSGDVRALRAEITTLLARVHDSTEDFFAPAAPDAPPPMSETAERLVEEWQKYPALRSKRARGLFERILPRLLKGFDRAARPDEAILQFDGFLKGLPAGVQVFSLFEANPQLIDLMVDISSTAPALARYLSEHPGVLDAVIGGAFFEGWPGLDALSGDLVERLANPELDFERQLDTARYWMKDWHFRVGVHHLRGLIGPQEAASEYSDLAQASVSGIWEATCAEFATKHGALPGRGAVVLGMGSLGARSLSAGSDLDLIVIYDADPDAESTGRKPLPARTYYARLTKALITALSAKTAAGSLYEVDMRLRPSGRQGPAAAGWSAFRNYQRGEAWTWEHLALTRARVVAGASSLAEDVEAFRLEILAEARAPSVLCRDLADMRARLAGAKPRADAWDVSNGPGGLQDIELFAQLLALAVGAPVRQVPDQLALDSALVDAGARKALAAAHDLLTRVKSVARLLTDQPLDPAKLGHGGRAMLLRDTGQPDLETLEESIKRACTRAADVIDVALAAARDPKEGRSGQDDAGSGPTTEGAGHGGT</sequence>